<feature type="transmembrane region" description="Helical" evidence="8">
    <location>
        <begin position="113"/>
        <end position="130"/>
    </location>
</feature>
<dbReference type="AlphaFoldDB" id="A0A8J6N9H9"/>
<feature type="domain" description="NADH:quinone oxidoreductase/Mrp antiporter transmembrane" evidence="9">
    <location>
        <begin position="130"/>
        <end position="348"/>
    </location>
</feature>
<organism evidence="10 11">
    <name type="scientific">Candidatus Desulfatifera sulfidica</name>
    <dbReference type="NCBI Taxonomy" id="2841691"/>
    <lineage>
        <taxon>Bacteria</taxon>
        <taxon>Pseudomonadati</taxon>
        <taxon>Thermodesulfobacteriota</taxon>
        <taxon>Desulfobulbia</taxon>
        <taxon>Desulfobulbales</taxon>
        <taxon>Desulfobulbaceae</taxon>
        <taxon>Candidatus Desulfatifera</taxon>
    </lineage>
</organism>
<keyword evidence="5" id="KW-0560">Oxidoreductase</keyword>
<feature type="transmembrane region" description="Helical" evidence="8">
    <location>
        <begin position="465"/>
        <end position="486"/>
    </location>
</feature>
<dbReference type="Proteomes" id="UP000599024">
    <property type="component" value="Unassembled WGS sequence"/>
</dbReference>
<comment type="caution">
    <text evidence="10">The sequence shown here is derived from an EMBL/GenBank/DDBJ whole genome shotgun (WGS) entry which is preliminary data.</text>
</comment>
<feature type="transmembrane region" description="Helical" evidence="8">
    <location>
        <begin position="40"/>
        <end position="60"/>
    </location>
</feature>
<evidence type="ECO:0000256" key="8">
    <source>
        <dbReference type="SAM" id="Phobius"/>
    </source>
</evidence>
<evidence type="ECO:0000256" key="1">
    <source>
        <dbReference type="ARBA" id="ARBA00004651"/>
    </source>
</evidence>
<evidence type="ECO:0000313" key="10">
    <source>
        <dbReference type="EMBL" id="MBC8208005.1"/>
    </source>
</evidence>
<evidence type="ECO:0000256" key="6">
    <source>
        <dbReference type="ARBA" id="ARBA00023136"/>
    </source>
</evidence>
<feature type="transmembrane region" description="Helical" evidence="8">
    <location>
        <begin position="80"/>
        <end position="101"/>
    </location>
</feature>
<feature type="transmembrane region" description="Helical" evidence="8">
    <location>
        <begin position="326"/>
        <end position="344"/>
    </location>
</feature>
<feature type="transmembrane region" description="Helical" evidence="8">
    <location>
        <begin position="261"/>
        <end position="286"/>
    </location>
</feature>
<dbReference type="InterPro" id="IPR052175">
    <property type="entry name" value="ComplexI-like_HydComp"/>
</dbReference>
<comment type="subcellular location">
    <subcellularLocation>
        <location evidence="1">Cell membrane</location>
        <topology evidence="1">Multi-pass membrane protein</topology>
    </subcellularLocation>
    <subcellularLocation>
        <location evidence="7">Membrane</location>
        <topology evidence="7">Multi-pass membrane protein</topology>
    </subcellularLocation>
</comment>
<dbReference type="Pfam" id="PF00361">
    <property type="entry name" value="Proton_antipo_M"/>
    <property type="match status" value="1"/>
</dbReference>
<feature type="transmembrane region" description="Helical" evidence="8">
    <location>
        <begin position="136"/>
        <end position="153"/>
    </location>
</feature>
<feature type="transmembrane region" description="Helical" evidence="8">
    <location>
        <begin position="234"/>
        <end position="255"/>
    </location>
</feature>
<feature type="transmembrane region" description="Helical" evidence="8">
    <location>
        <begin position="395"/>
        <end position="419"/>
    </location>
</feature>
<feature type="transmembrane region" description="Helical" evidence="8">
    <location>
        <begin position="293"/>
        <end position="314"/>
    </location>
</feature>
<evidence type="ECO:0000256" key="4">
    <source>
        <dbReference type="ARBA" id="ARBA00022989"/>
    </source>
</evidence>
<feature type="transmembrane region" description="Helical" evidence="8">
    <location>
        <begin position="356"/>
        <end position="375"/>
    </location>
</feature>
<evidence type="ECO:0000256" key="2">
    <source>
        <dbReference type="ARBA" id="ARBA00022475"/>
    </source>
</evidence>
<dbReference type="GO" id="GO:0042773">
    <property type="term" value="P:ATP synthesis coupled electron transport"/>
    <property type="evidence" value="ECO:0007669"/>
    <property type="project" value="InterPro"/>
</dbReference>
<evidence type="ECO:0000256" key="7">
    <source>
        <dbReference type="RuleBase" id="RU000320"/>
    </source>
</evidence>
<keyword evidence="4 8" id="KW-1133">Transmembrane helix</keyword>
<name>A0A8J6N9H9_9BACT</name>
<evidence type="ECO:0000256" key="5">
    <source>
        <dbReference type="ARBA" id="ARBA00023002"/>
    </source>
</evidence>
<feature type="transmembrane region" description="Helical" evidence="8">
    <location>
        <begin position="203"/>
        <end position="222"/>
    </location>
</feature>
<dbReference type="EMBL" id="JACNLK010000026">
    <property type="protein sequence ID" value="MBC8208005.1"/>
    <property type="molecule type" value="Genomic_DNA"/>
</dbReference>
<evidence type="ECO:0000259" key="9">
    <source>
        <dbReference type="Pfam" id="PF00361"/>
    </source>
</evidence>
<proteinExistence type="predicted"/>
<reference evidence="10 11" key="1">
    <citation type="submission" date="2020-08" db="EMBL/GenBank/DDBJ databases">
        <title>Bridging the membrane lipid divide: bacteria of the FCB group superphylum have the potential to synthesize archaeal ether lipids.</title>
        <authorList>
            <person name="Villanueva L."/>
            <person name="Von Meijenfeldt F.A.B."/>
            <person name="Westbye A.B."/>
            <person name="Yadav S."/>
            <person name="Hopmans E.C."/>
            <person name="Dutilh B.E."/>
            <person name="Sinninghe Damste J.S."/>
        </authorList>
    </citation>
    <scope>NUCLEOTIDE SEQUENCE [LARGE SCALE GENOMIC DNA]</scope>
    <source>
        <strain evidence="10">NIOZ-UU81</strain>
    </source>
</reference>
<feature type="transmembrane region" description="Helical" evidence="8">
    <location>
        <begin position="12"/>
        <end position="33"/>
    </location>
</feature>
<keyword evidence="6 8" id="KW-0472">Membrane</keyword>
<feature type="transmembrane region" description="Helical" evidence="8">
    <location>
        <begin position="165"/>
        <end position="183"/>
    </location>
</feature>
<dbReference type="InterPro" id="IPR001750">
    <property type="entry name" value="ND/Mrp_TM"/>
</dbReference>
<keyword evidence="3 7" id="KW-0812">Transmembrane</keyword>
<feature type="transmembrane region" description="Helical" evidence="8">
    <location>
        <begin position="558"/>
        <end position="576"/>
    </location>
</feature>
<dbReference type="PANTHER" id="PTHR42682:SF4">
    <property type="entry name" value="NADH-UBIQUINONE_PLASTOQUINONE"/>
    <property type="match status" value="1"/>
</dbReference>
<dbReference type="GO" id="GO:0008137">
    <property type="term" value="F:NADH dehydrogenase (ubiquinone) activity"/>
    <property type="evidence" value="ECO:0007669"/>
    <property type="project" value="InterPro"/>
</dbReference>
<dbReference type="PANTHER" id="PTHR42682">
    <property type="entry name" value="HYDROGENASE-4 COMPONENT F"/>
    <property type="match status" value="1"/>
</dbReference>
<dbReference type="InterPro" id="IPR003918">
    <property type="entry name" value="NADH_UbQ_OxRdtase"/>
</dbReference>
<evidence type="ECO:0000256" key="3">
    <source>
        <dbReference type="ARBA" id="ARBA00022692"/>
    </source>
</evidence>
<keyword evidence="2" id="KW-1003">Cell membrane</keyword>
<sequence length="579" mass="62837">MMPSGLTLDMYLVILSLVAGVPLVLAASLSLPLSLSPRRILSPFFAWAPLPALLTVWLVPPDVVVEAPWFFMGGRMGLDSSGRVFLTLSAVVWLLAGFSASGQGLLGFLRPRFSAFYLTAMAGNFGLILAQELLGFYLFFALMSFAVYGLVIYDRHPGSRRAGRLYLVMVMLGEIAIFLALLLMSGEVVDLDGLAQSGWQNSLFLLMLFVGFGIKIGALPFHRWMIRVYREIPLPAAVALAGAMVNAGLLGWLRFLPLGQVAIPAAGLVLVTVGGLAALYGVVLGLRETRPAGILAGSSISQLGLMTIIFGVGISSPLAGGEALPVLLFFVVHHGLAKASLFLGLDALTRGRFCSFWWLVLFFIPALVLAGLPLSSGLAAKGALKGLLSALMPSWAGLAPFFLGLSSAATTLLMVHLLVRVREEVMAGRTPGQERRENLFPWPWISGVGLVIFAPWLWSVARSELLYSLALPGIIHGSWPILLGAFSYPVFARLRREQSPTRRQGRFWSELGPSCLTLLAVVRAWTDGLFRRVRRQWWTILRLAAQQLPGRERIFERWLTVGIAYTALCLLLLAVLGGA</sequence>
<dbReference type="PRINTS" id="PR01437">
    <property type="entry name" value="NUOXDRDTASE4"/>
</dbReference>
<accession>A0A8J6N9H9</accession>
<dbReference type="GO" id="GO:0016491">
    <property type="term" value="F:oxidoreductase activity"/>
    <property type="evidence" value="ECO:0007669"/>
    <property type="project" value="UniProtKB-KW"/>
</dbReference>
<gene>
    <name evidence="10" type="ORF">H8E79_02410</name>
</gene>
<evidence type="ECO:0000313" key="11">
    <source>
        <dbReference type="Proteomes" id="UP000599024"/>
    </source>
</evidence>
<feature type="transmembrane region" description="Helical" evidence="8">
    <location>
        <begin position="439"/>
        <end position="459"/>
    </location>
</feature>
<dbReference type="GO" id="GO:0005886">
    <property type="term" value="C:plasma membrane"/>
    <property type="evidence" value="ECO:0007669"/>
    <property type="project" value="UniProtKB-SubCell"/>
</dbReference>
<protein>
    <recommendedName>
        <fullName evidence="9">NADH:quinone oxidoreductase/Mrp antiporter transmembrane domain-containing protein</fullName>
    </recommendedName>
</protein>